<dbReference type="InterPro" id="IPR045462">
    <property type="entry name" value="aa-tRNA-synth_I_cd-bd"/>
</dbReference>
<protein>
    <recommendedName>
        <fullName evidence="8">Glutamate--tRNA ligase</fullName>
        <ecNumber evidence="8">6.1.1.17</ecNumber>
    </recommendedName>
    <alternativeName>
        <fullName evidence="8">Glutamyl-tRNA synthetase</fullName>
        <shortName evidence="8">GluRS</shortName>
    </alternativeName>
</protein>
<dbReference type="Pfam" id="PF19269">
    <property type="entry name" value="Anticodon_2"/>
    <property type="match status" value="1"/>
</dbReference>
<dbReference type="InterPro" id="IPR014729">
    <property type="entry name" value="Rossmann-like_a/b/a_fold"/>
</dbReference>
<dbReference type="InterPro" id="IPR049940">
    <property type="entry name" value="GluQ/Sye"/>
</dbReference>
<accession>A0ABT4VHW4</accession>
<evidence type="ECO:0000256" key="4">
    <source>
        <dbReference type="ARBA" id="ARBA00022741"/>
    </source>
</evidence>
<dbReference type="InterPro" id="IPR001412">
    <property type="entry name" value="aa-tRNA-synth_I_CS"/>
</dbReference>
<dbReference type="PANTHER" id="PTHR43311:SF2">
    <property type="entry name" value="GLUTAMATE--TRNA LIGASE, MITOCHONDRIAL-RELATED"/>
    <property type="match status" value="1"/>
</dbReference>
<dbReference type="Pfam" id="PF00749">
    <property type="entry name" value="tRNA-synt_1c"/>
    <property type="match status" value="1"/>
</dbReference>
<evidence type="ECO:0000256" key="7">
    <source>
        <dbReference type="ARBA" id="ARBA00023146"/>
    </source>
</evidence>
<dbReference type="Gene3D" id="1.10.10.350">
    <property type="match status" value="1"/>
</dbReference>
<dbReference type="PRINTS" id="PR00987">
    <property type="entry name" value="TRNASYNTHGLU"/>
</dbReference>
<evidence type="ECO:0000259" key="10">
    <source>
        <dbReference type="Pfam" id="PF19269"/>
    </source>
</evidence>
<dbReference type="NCBIfam" id="TIGR00464">
    <property type="entry name" value="gltX_bact"/>
    <property type="match status" value="1"/>
</dbReference>
<evidence type="ECO:0000256" key="6">
    <source>
        <dbReference type="ARBA" id="ARBA00022917"/>
    </source>
</evidence>
<organism evidence="11 12">
    <name type="scientific">Hoeflea poritis</name>
    <dbReference type="NCBI Taxonomy" id="2993659"/>
    <lineage>
        <taxon>Bacteria</taxon>
        <taxon>Pseudomonadati</taxon>
        <taxon>Pseudomonadota</taxon>
        <taxon>Alphaproteobacteria</taxon>
        <taxon>Hyphomicrobiales</taxon>
        <taxon>Rhizobiaceae</taxon>
        <taxon>Hoeflea</taxon>
    </lineage>
</organism>
<dbReference type="InterPro" id="IPR020751">
    <property type="entry name" value="aa-tRNA-synth_I_codon-bd_sub2"/>
</dbReference>
<dbReference type="InterPro" id="IPR008925">
    <property type="entry name" value="aa_tRNA-synth_I_cd-bd_sf"/>
</dbReference>
<keyword evidence="5 8" id="KW-0067">ATP-binding</keyword>
<keyword evidence="2 8" id="KW-0963">Cytoplasm</keyword>
<feature type="short sequence motif" description="'HIGH' region" evidence="8">
    <location>
        <begin position="16"/>
        <end position="26"/>
    </location>
</feature>
<keyword evidence="12" id="KW-1185">Reference proteome</keyword>
<sequence>MTELENNRPATVRFAPSPTGYIHIGNARTALFNWLFARQNHGEFILRFDDTDEARSKTEFAEAIRADLEWLGIVPDTVAWQSKRGEAYAAAADRLREAGLLYPCFETGEELERRRKLRLARRLPPVYGREALKLTDEDRHRLEAEGRKPHWRFLLPNFADNPFETRRTEVHWDDVVRGPQTVDLASMSDPVLIREDGTYLYTLPSVVDDIEMGVTHIIRGDDHVTNTGAQIALFRALGSEAPAFGHHNLLTAASGEGLSKRSSALSIGTLREDGYEPMAIASLAVLIGTSESVAAMGSMSALLELFRPDFASKSAAKFDPAELTTLNRALVHDLSYEAVADRLAAMDISGPKADAFWTTVRKNIDFVKDAARWWSIVENGPVRDETLDDGDLEFVREAFALLPPEPWDGATWSVWTDAVKSATGRKGRALFMPLRVALTGIRSGPELADLLPLIGREGTLARRP</sequence>
<evidence type="ECO:0000256" key="1">
    <source>
        <dbReference type="ARBA" id="ARBA00007894"/>
    </source>
</evidence>
<dbReference type="InterPro" id="IPR020058">
    <property type="entry name" value="Glu/Gln-tRNA-synth_Ib_cat-dom"/>
</dbReference>
<keyword evidence="7 8" id="KW-0030">Aminoacyl-tRNA synthetase</keyword>
<dbReference type="PANTHER" id="PTHR43311">
    <property type="entry name" value="GLUTAMATE--TRNA LIGASE"/>
    <property type="match status" value="1"/>
</dbReference>
<comment type="subunit">
    <text evidence="8">Monomer.</text>
</comment>
<comment type="subcellular location">
    <subcellularLocation>
        <location evidence="8">Cytoplasm</location>
    </subcellularLocation>
</comment>
<evidence type="ECO:0000256" key="3">
    <source>
        <dbReference type="ARBA" id="ARBA00022598"/>
    </source>
</evidence>
<evidence type="ECO:0000256" key="5">
    <source>
        <dbReference type="ARBA" id="ARBA00022840"/>
    </source>
</evidence>
<dbReference type="SUPFAM" id="SSF52374">
    <property type="entry name" value="Nucleotidylyl transferase"/>
    <property type="match status" value="1"/>
</dbReference>
<dbReference type="EMBL" id="JAPJZH010000002">
    <property type="protein sequence ID" value="MDA4844306.1"/>
    <property type="molecule type" value="Genomic_DNA"/>
</dbReference>
<evidence type="ECO:0000256" key="2">
    <source>
        <dbReference type="ARBA" id="ARBA00022490"/>
    </source>
</evidence>
<proteinExistence type="inferred from homology"/>
<keyword evidence="4 8" id="KW-0547">Nucleotide-binding</keyword>
<comment type="caution">
    <text evidence="11">The sequence shown here is derived from an EMBL/GenBank/DDBJ whole genome shotgun (WGS) entry which is preliminary data.</text>
</comment>
<dbReference type="RefSeq" id="WP_271087840.1">
    <property type="nucleotide sequence ID" value="NZ_JAPJZH010000002.1"/>
</dbReference>
<gene>
    <name evidence="8 11" type="primary">gltX</name>
    <name evidence="11" type="ORF">OOZ53_03050</name>
</gene>
<dbReference type="EC" id="6.1.1.17" evidence="8"/>
<reference evidence="11" key="1">
    <citation type="submission" date="2022-11" db="EMBL/GenBank/DDBJ databases">
        <title>Hoeflea poritis sp. nov., isolated from scleractinian coral Porites lutea.</title>
        <authorList>
            <person name="Zhang G."/>
            <person name="Wei Q."/>
            <person name="Cai L."/>
        </authorList>
    </citation>
    <scope>NUCLEOTIDE SEQUENCE</scope>
    <source>
        <strain evidence="11">E7-10</strain>
    </source>
</reference>
<feature type="binding site" evidence="8">
    <location>
        <position position="260"/>
    </location>
    <ligand>
        <name>ATP</name>
        <dbReference type="ChEBI" id="CHEBI:30616"/>
    </ligand>
</feature>
<dbReference type="Proteomes" id="UP001148313">
    <property type="component" value="Unassembled WGS sequence"/>
</dbReference>
<dbReference type="Gene3D" id="3.40.50.620">
    <property type="entry name" value="HUPs"/>
    <property type="match status" value="1"/>
</dbReference>
<evidence type="ECO:0000256" key="8">
    <source>
        <dbReference type="HAMAP-Rule" id="MF_00022"/>
    </source>
</evidence>
<dbReference type="SUPFAM" id="SSF48163">
    <property type="entry name" value="An anticodon-binding domain of class I aminoacyl-tRNA synthetases"/>
    <property type="match status" value="1"/>
</dbReference>
<dbReference type="GO" id="GO:0004818">
    <property type="term" value="F:glutamate-tRNA ligase activity"/>
    <property type="evidence" value="ECO:0007669"/>
    <property type="project" value="UniProtKB-EC"/>
</dbReference>
<feature type="domain" description="Aminoacyl-tRNA synthetase class I anticodon-binding" evidence="10">
    <location>
        <begin position="388"/>
        <end position="462"/>
    </location>
</feature>
<feature type="short sequence motif" description="'KMSKS' region" evidence="8">
    <location>
        <begin position="257"/>
        <end position="261"/>
    </location>
</feature>
<evidence type="ECO:0000313" key="12">
    <source>
        <dbReference type="Proteomes" id="UP001148313"/>
    </source>
</evidence>
<evidence type="ECO:0000313" key="11">
    <source>
        <dbReference type="EMBL" id="MDA4844306.1"/>
    </source>
</evidence>
<dbReference type="InterPro" id="IPR004527">
    <property type="entry name" value="Glu-tRNA-ligase_bac/mito"/>
</dbReference>
<dbReference type="InterPro" id="IPR000924">
    <property type="entry name" value="Glu/Gln-tRNA-synth"/>
</dbReference>
<feature type="domain" description="Glutamyl/glutaminyl-tRNA synthetase class Ib catalytic" evidence="9">
    <location>
        <begin position="11"/>
        <end position="323"/>
    </location>
</feature>
<dbReference type="HAMAP" id="MF_00022">
    <property type="entry name" value="Glu_tRNA_synth_type1"/>
    <property type="match status" value="1"/>
</dbReference>
<comment type="catalytic activity">
    <reaction evidence="8">
        <text>tRNA(Glu) + L-glutamate + ATP = L-glutamyl-tRNA(Glu) + AMP + diphosphate</text>
        <dbReference type="Rhea" id="RHEA:23540"/>
        <dbReference type="Rhea" id="RHEA-COMP:9663"/>
        <dbReference type="Rhea" id="RHEA-COMP:9680"/>
        <dbReference type="ChEBI" id="CHEBI:29985"/>
        <dbReference type="ChEBI" id="CHEBI:30616"/>
        <dbReference type="ChEBI" id="CHEBI:33019"/>
        <dbReference type="ChEBI" id="CHEBI:78442"/>
        <dbReference type="ChEBI" id="CHEBI:78520"/>
        <dbReference type="ChEBI" id="CHEBI:456215"/>
        <dbReference type="EC" id="6.1.1.17"/>
    </reaction>
</comment>
<name>A0ABT4VHW4_9HYPH</name>
<keyword evidence="3 8" id="KW-0436">Ligase</keyword>
<dbReference type="PROSITE" id="PS00178">
    <property type="entry name" value="AA_TRNA_LIGASE_I"/>
    <property type="match status" value="1"/>
</dbReference>
<keyword evidence="6 8" id="KW-0648">Protein biosynthesis</keyword>
<comment type="function">
    <text evidence="8">Catalyzes the attachment of glutamate to tRNA(Glu) in a two-step reaction: glutamate is first activated by ATP to form Glu-AMP and then transferred to the acceptor end of tRNA(Glu).</text>
</comment>
<comment type="similarity">
    <text evidence="1 8">Belongs to the class-I aminoacyl-tRNA synthetase family. Glutamate--tRNA ligase type 1 subfamily.</text>
</comment>
<evidence type="ECO:0000259" key="9">
    <source>
        <dbReference type="Pfam" id="PF00749"/>
    </source>
</evidence>
<comment type="caution">
    <text evidence="8">Lacks conserved residue(s) required for the propagation of feature annotation.</text>
</comment>